<dbReference type="AlphaFoldDB" id="A0A292YEG1"/>
<dbReference type="SUPFAM" id="SSF82784">
    <property type="entry name" value="OsmC-like"/>
    <property type="match status" value="1"/>
</dbReference>
<dbReference type="InterPro" id="IPR036102">
    <property type="entry name" value="OsmC/Ohrsf"/>
</dbReference>
<dbReference type="RefSeq" id="WP_096258687.1">
    <property type="nucleotide sequence ID" value="NZ_BDME01000001.1"/>
</dbReference>
<proteinExistence type="predicted"/>
<dbReference type="Pfam" id="PF02566">
    <property type="entry name" value="OsmC"/>
    <property type="match status" value="1"/>
</dbReference>
<accession>A0A292YEG1</accession>
<protein>
    <submittedName>
        <fullName evidence="1">Putative redox protein</fullName>
    </submittedName>
</protein>
<dbReference type="PANTHER" id="PTHR34352">
    <property type="entry name" value="PROTEIN YHFA"/>
    <property type="match status" value="1"/>
</dbReference>
<gene>
    <name evidence="1" type="ORF">LNAT_P0851</name>
</gene>
<dbReference type="OrthoDB" id="5333991at2"/>
<dbReference type="Gene3D" id="3.30.300.20">
    <property type="match status" value="1"/>
</dbReference>
<dbReference type="PANTHER" id="PTHR34352:SF1">
    <property type="entry name" value="PROTEIN YHFA"/>
    <property type="match status" value="1"/>
</dbReference>
<dbReference type="InterPro" id="IPR015946">
    <property type="entry name" value="KH_dom-like_a/b"/>
</dbReference>
<dbReference type="InterPro" id="IPR003718">
    <property type="entry name" value="OsmC/Ohr_fam"/>
</dbReference>
<dbReference type="EMBL" id="BDME01000001">
    <property type="protein sequence ID" value="GAX87555.1"/>
    <property type="molecule type" value="Genomic_DNA"/>
</dbReference>
<organism evidence="1 2">
    <name type="scientific">Lebetimonas natsushimae</name>
    <dbReference type="NCBI Taxonomy" id="1936991"/>
    <lineage>
        <taxon>Bacteria</taxon>
        <taxon>Pseudomonadati</taxon>
        <taxon>Campylobacterota</taxon>
        <taxon>Epsilonproteobacteria</taxon>
        <taxon>Nautiliales</taxon>
        <taxon>Nautiliaceae</taxon>
        <taxon>Lebetimonas</taxon>
    </lineage>
</organism>
<name>A0A292YEG1_9BACT</name>
<dbReference type="Proteomes" id="UP000217944">
    <property type="component" value="Unassembled WGS sequence"/>
</dbReference>
<keyword evidence="2" id="KW-1185">Reference proteome</keyword>
<comment type="caution">
    <text evidence="1">The sequence shown here is derived from an EMBL/GenBank/DDBJ whole genome shotgun (WGS) entry which is preliminary data.</text>
</comment>
<evidence type="ECO:0000313" key="2">
    <source>
        <dbReference type="Proteomes" id="UP000217944"/>
    </source>
</evidence>
<evidence type="ECO:0000313" key="1">
    <source>
        <dbReference type="EMBL" id="GAX87555.1"/>
    </source>
</evidence>
<sequence length="157" mass="18109">MIKIRHINDHIYEATNGKDIIIIDPKKYTPIDLFITGLANCSAYDVVELSKAKGYNLGNFTLEVEYKRKETYPRIFTEFHFIYSFKSKADNMTARRWVLSSLETYCSTINTIRNTSKIYYTIKHNGELIAFKESILSGQTHNHSEGFEEDDGFGCIA</sequence>
<reference evidence="1 2" key="1">
    <citation type="journal article" date="2017" name="Syst. Appl. Microbiol.">
        <title>Lebetimonas natsushimae sp. nov., a novel strictly anaerobic, moderately thermophilic chemoautotroph isolated from a deep-sea hydrothermal vent polychaete nest in the Mid-Okinawa Trough.</title>
        <authorList>
            <person name="Nagata R."/>
            <person name="Takaki Y."/>
            <person name="Tame A."/>
            <person name="Nunoura T."/>
            <person name="Muto H."/>
            <person name="Mino S."/>
            <person name="Sawayama S."/>
            <person name="Takai K."/>
            <person name="Nakagawa S."/>
        </authorList>
    </citation>
    <scope>NUCLEOTIDE SEQUENCE [LARGE SCALE GENOMIC DNA]</scope>
    <source>
        <strain evidence="1 2">HS1857</strain>
    </source>
</reference>